<dbReference type="PANTHER" id="PTHR10672">
    <property type="entry name" value="ADDUCIN"/>
    <property type="match status" value="1"/>
</dbReference>
<dbReference type="InterPro" id="IPR051017">
    <property type="entry name" value="Aldolase-II_Adducin_sf"/>
</dbReference>
<dbReference type="InterPro" id="IPR036409">
    <property type="entry name" value="Aldolase_II/adducin_N_sf"/>
</dbReference>
<dbReference type="InterPro" id="IPR001303">
    <property type="entry name" value="Aldolase_II/adducin_N"/>
</dbReference>
<dbReference type="GO" id="GO:0005856">
    <property type="term" value="C:cytoskeleton"/>
    <property type="evidence" value="ECO:0007669"/>
    <property type="project" value="TreeGrafter"/>
</dbReference>
<evidence type="ECO:0000256" key="1">
    <source>
        <dbReference type="ARBA" id="ARBA00037961"/>
    </source>
</evidence>
<dbReference type="RefSeq" id="WP_114827395.1">
    <property type="nucleotide sequence ID" value="NZ_QQTO01000019.1"/>
</dbReference>
<dbReference type="Pfam" id="PF00596">
    <property type="entry name" value="Aldolase_II"/>
    <property type="match status" value="1"/>
</dbReference>
<comment type="similarity">
    <text evidence="1">Belongs to the aldolase class II family.</text>
</comment>
<dbReference type="EMBL" id="QQTP01000001">
    <property type="protein sequence ID" value="RDJ29277.1"/>
    <property type="molecule type" value="Genomic_DNA"/>
</dbReference>
<proteinExistence type="inferred from homology"/>
<dbReference type="PANTHER" id="PTHR10672:SF39">
    <property type="entry name" value="CLASS II ALDOLASE_ADDUCIN N-TERMINAL DOMAIN-CONTAINING PROTEIN"/>
    <property type="match status" value="1"/>
</dbReference>
<dbReference type="SUPFAM" id="SSF53639">
    <property type="entry name" value="AraD/HMP-PK domain-like"/>
    <property type="match status" value="1"/>
</dbReference>
<dbReference type="GO" id="GO:0051015">
    <property type="term" value="F:actin filament binding"/>
    <property type="evidence" value="ECO:0007669"/>
    <property type="project" value="TreeGrafter"/>
</dbReference>
<organism evidence="3 4">
    <name type="scientific">Bosea caraganae</name>
    <dbReference type="NCBI Taxonomy" id="2763117"/>
    <lineage>
        <taxon>Bacteria</taxon>
        <taxon>Pseudomonadati</taxon>
        <taxon>Pseudomonadota</taxon>
        <taxon>Alphaproteobacteria</taxon>
        <taxon>Hyphomicrobiales</taxon>
        <taxon>Boseaceae</taxon>
        <taxon>Bosea</taxon>
    </lineage>
</organism>
<sequence>MVSDQPLRPGRAQLDSPSSELDIAIAEIVSASRILAHEGIVDSFGHVSARHPHHPDRYLMPRTRAAELVTSEDILVFTLDDALVSATDARVFAERSIHGAIYRARPDVLAVCHHHAPTIMPFCTSDAELVPVFHLGATMGATVPLWDSQNEFGDTNLIVSTHAQGDSLARALGPNWTVLMRGHGATVAGRSIRELTFRAIYGARNADVQLKAAQLGTVRRLTAAEALSAADFNLTPFAMDRAWEQWTRHVQPEA</sequence>
<accession>A0A370LBC7</accession>
<dbReference type="SMART" id="SM01007">
    <property type="entry name" value="Aldolase_II"/>
    <property type="match status" value="1"/>
</dbReference>
<feature type="domain" description="Class II aldolase/adducin N-terminal" evidence="2">
    <location>
        <begin position="26"/>
        <end position="210"/>
    </location>
</feature>
<dbReference type="OrthoDB" id="5291399at2"/>
<evidence type="ECO:0000313" key="4">
    <source>
        <dbReference type="Proteomes" id="UP000255207"/>
    </source>
</evidence>
<comment type="caution">
    <text evidence="3">The sequence shown here is derived from an EMBL/GenBank/DDBJ whole genome shotgun (WGS) entry which is preliminary data.</text>
</comment>
<dbReference type="AlphaFoldDB" id="A0A370LBC7"/>
<gene>
    <name evidence="3" type="ORF">DWE98_01535</name>
</gene>
<protein>
    <submittedName>
        <fullName evidence="3">Class II aldolase/adducin family protein</fullName>
    </submittedName>
</protein>
<evidence type="ECO:0000259" key="2">
    <source>
        <dbReference type="SMART" id="SM01007"/>
    </source>
</evidence>
<dbReference type="Gene3D" id="3.40.225.10">
    <property type="entry name" value="Class II aldolase/adducin N-terminal domain"/>
    <property type="match status" value="1"/>
</dbReference>
<name>A0A370LBC7_9HYPH</name>
<dbReference type="Proteomes" id="UP000255207">
    <property type="component" value="Unassembled WGS sequence"/>
</dbReference>
<reference evidence="4" key="1">
    <citation type="submission" date="2018-07" db="EMBL/GenBank/DDBJ databases">
        <authorList>
            <person name="Safronova V.I."/>
            <person name="Chirak E.R."/>
            <person name="Sazanova A.L."/>
        </authorList>
    </citation>
    <scope>NUCLEOTIDE SEQUENCE [LARGE SCALE GENOMIC DNA]</scope>
    <source>
        <strain evidence="4">RCAM04685</strain>
    </source>
</reference>
<evidence type="ECO:0000313" key="3">
    <source>
        <dbReference type="EMBL" id="RDJ29277.1"/>
    </source>
</evidence>
<keyword evidence="4" id="KW-1185">Reference proteome</keyword>